<evidence type="ECO:0000313" key="2">
    <source>
        <dbReference type="EMBL" id="MBG6089853.1"/>
    </source>
</evidence>
<dbReference type="AlphaFoldDB" id="A0A931GJL0"/>
<proteinExistence type="predicted"/>
<dbReference type="RefSeq" id="WP_197012396.1">
    <property type="nucleotide sequence ID" value="NZ_BAABES010000010.1"/>
</dbReference>
<evidence type="ECO:0000256" key="1">
    <source>
        <dbReference type="SAM" id="MobiDB-lite"/>
    </source>
</evidence>
<comment type="caution">
    <text evidence="2">The sequence shown here is derived from an EMBL/GenBank/DDBJ whole genome shotgun (WGS) entry which is preliminary data.</text>
</comment>
<dbReference type="EMBL" id="JADOUA010000001">
    <property type="protein sequence ID" value="MBG6089853.1"/>
    <property type="molecule type" value="Genomic_DNA"/>
</dbReference>
<sequence length="116" mass="12889">MSTPTNLPVPSSPSSPSAGAGYTHRTWLDEMAEVLMTVATIYKGLEVMDATLHEVKAGRTQLNLVDESRATALELMTRGVRFTEDTDARYMQVFEAIQQAGGQQEVAQDKRYHDRD</sequence>
<organism evidence="2 3">
    <name type="scientific">Actinomadura viridis</name>
    <dbReference type="NCBI Taxonomy" id="58110"/>
    <lineage>
        <taxon>Bacteria</taxon>
        <taxon>Bacillati</taxon>
        <taxon>Actinomycetota</taxon>
        <taxon>Actinomycetes</taxon>
        <taxon>Streptosporangiales</taxon>
        <taxon>Thermomonosporaceae</taxon>
        <taxon>Actinomadura</taxon>
    </lineage>
</organism>
<dbReference type="Proteomes" id="UP000614047">
    <property type="component" value="Unassembled WGS sequence"/>
</dbReference>
<gene>
    <name evidence="2" type="ORF">IW256_003966</name>
</gene>
<keyword evidence="3" id="KW-1185">Reference proteome</keyword>
<evidence type="ECO:0000313" key="3">
    <source>
        <dbReference type="Proteomes" id="UP000614047"/>
    </source>
</evidence>
<protein>
    <submittedName>
        <fullName evidence="2">Uncharacterized protein</fullName>
    </submittedName>
</protein>
<accession>A0A931GJL0</accession>
<reference evidence="2" key="1">
    <citation type="submission" date="2020-11" db="EMBL/GenBank/DDBJ databases">
        <title>Sequencing the genomes of 1000 actinobacteria strains.</title>
        <authorList>
            <person name="Klenk H.-P."/>
        </authorList>
    </citation>
    <scope>NUCLEOTIDE SEQUENCE</scope>
    <source>
        <strain evidence="2">DSM 43175</strain>
    </source>
</reference>
<name>A0A931GJL0_9ACTN</name>
<feature type="region of interest" description="Disordered" evidence="1">
    <location>
        <begin position="1"/>
        <end position="21"/>
    </location>
</feature>